<evidence type="ECO:0000256" key="2">
    <source>
        <dbReference type="ARBA" id="ARBA00022692"/>
    </source>
</evidence>
<dbReference type="STRING" id="529884.Rhola_00009210"/>
<gene>
    <name evidence="6" type="ORF">Rhola_00009210</name>
</gene>
<dbReference type="AlphaFoldDB" id="A0A060JMC7"/>
<dbReference type="PANTHER" id="PTHR33514">
    <property type="entry name" value="PROTEIN ABCI12, CHLOROPLASTIC"/>
    <property type="match status" value="1"/>
</dbReference>
<dbReference type="eggNOG" id="COG0619">
    <property type="taxonomic scope" value="Bacteria"/>
</dbReference>
<feature type="transmembrane region" description="Helical" evidence="5">
    <location>
        <begin position="266"/>
        <end position="285"/>
    </location>
</feature>
<dbReference type="HOGENOM" id="CLU_033425_0_0_11"/>
<proteinExistence type="predicted"/>
<reference evidence="6 7" key="1">
    <citation type="journal article" date="2014" name="Int. J. Syst. Evol. Microbiol.">
        <title>Rhodoluna lacicola gen. nov., sp. nov., a planktonic freshwater bacterium with stream-lined genome.</title>
        <authorList>
            <person name="Hahn M."/>
            <person name="Schmidt J."/>
            <person name="Taipale S.J."/>
            <person name="Doolittle W.F."/>
            <person name="Koll U."/>
        </authorList>
    </citation>
    <scope>NUCLEOTIDE SEQUENCE [LARGE SCALE GENOMIC DNA]</scope>
    <source>
        <strain evidence="6 7">MWH-Ta8</strain>
    </source>
</reference>
<accession>A0A060JMC7</accession>
<dbReference type="Proteomes" id="UP000067708">
    <property type="component" value="Chromosome"/>
</dbReference>
<keyword evidence="7" id="KW-1185">Reference proteome</keyword>
<feature type="transmembrane region" description="Helical" evidence="5">
    <location>
        <begin position="94"/>
        <end position="114"/>
    </location>
</feature>
<name>A0A060JMC7_9MICO</name>
<feature type="transmembrane region" description="Helical" evidence="5">
    <location>
        <begin position="67"/>
        <end position="88"/>
    </location>
</feature>
<dbReference type="CDD" id="cd16914">
    <property type="entry name" value="EcfT"/>
    <property type="match status" value="1"/>
</dbReference>
<evidence type="ECO:0000256" key="4">
    <source>
        <dbReference type="ARBA" id="ARBA00023136"/>
    </source>
</evidence>
<feature type="transmembrane region" description="Helical" evidence="5">
    <location>
        <begin position="121"/>
        <end position="142"/>
    </location>
</feature>
<feature type="transmembrane region" description="Helical" evidence="5">
    <location>
        <begin position="305"/>
        <end position="323"/>
    </location>
</feature>
<feature type="transmembrane region" description="Helical" evidence="5">
    <location>
        <begin position="162"/>
        <end position="180"/>
    </location>
</feature>
<feature type="transmembrane region" description="Helical" evidence="5">
    <location>
        <begin position="22"/>
        <end position="55"/>
    </location>
</feature>
<evidence type="ECO:0000256" key="3">
    <source>
        <dbReference type="ARBA" id="ARBA00022989"/>
    </source>
</evidence>
<dbReference type="InterPro" id="IPR003339">
    <property type="entry name" value="ABC/ECF_trnsptr_transmembrane"/>
</dbReference>
<evidence type="ECO:0000313" key="7">
    <source>
        <dbReference type="Proteomes" id="UP000067708"/>
    </source>
</evidence>
<sequence length="324" mass="34925">MQLVQGRASQISRANALHPVTWWILGLWVSAAAIISTSFSPLLVLICLSFFLAVVFEPKWFSTMRLYALLALLVFVTRILFRLIFSYSAGDGPVLLSLPTLSINLGIGGPVNLLGQISQSAIELAIVDGLRLAAIVLSIGMATTLCHPRNLLKSTPGALYEIAAAVSMAINLAPQLVISAQRVRQASRLRGRSRKLGAMKSIVIPILEDTIESSMGLAASMSSRGFGRQGFMTIAQRRTSRILSIIALSLLLIGIYLTLTSGFSELATVVALILGLALSAIVIKFSSNKKIRTSLAKRKLTSVDYLAILLGGIPFTLISFGWWI</sequence>
<feature type="transmembrane region" description="Helical" evidence="5">
    <location>
        <begin position="242"/>
        <end position="260"/>
    </location>
</feature>
<comment type="subcellular location">
    <subcellularLocation>
        <location evidence="1">Membrane</location>
        <topology evidence="1">Multi-pass membrane protein</topology>
    </subcellularLocation>
</comment>
<protein>
    <submittedName>
        <fullName evidence="6">ABC-type cobalt transport system, permease component CbiQ-related transporters</fullName>
    </submittedName>
</protein>
<keyword evidence="4 5" id="KW-0472">Membrane</keyword>
<dbReference type="GO" id="GO:0005886">
    <property type="term" value="C:plasma membrane"/>
    <property type="evidence" value="ECO:0007669"/>
    <property type="project" value="TreeGrafter"/>
</dbReference>
<organism evidence="6 7">
    <name type="scientific">Rhodoluna lacicola</name>
    <dbReference type="NCBI Taxonomy" id="529884"/>
    <lineage>
        <taxon>Bacteria</taxon>
        <taxon>Bacillati</taxon>
        <taxon>Actinomycetota</taxon>
        <taxon>Actinomycetes</taxon>
        <taxon>Micrococcales</taxon>
        <taxon>Microbacteriaceae</taxon>
        <taxon>Luna cluster</taxon>
        <taxon>Luna-1 subcluster</taxon>
        <taxon>Rhodoluna</taxon>
    </lineage>
</organism>
<dbReference type="KEGG" id="rla:Rhola_00009210"/>
<evidence type="ECO:0000313" key="6">
    <source>
        <dbReference type="EMBL" id="AIC47723.1"/>
    </source>
</evidence>
<evidence type="ECO:0000256" key="1">
    <source>
        <dbReference type="ARBA" id="ARBA00004141"/>
    </source>
</evidence>
<dbReference type="PANTHER" id="PTHR33514:SF15">
    <property type="entry name" value="COBALT TRANSPORT PROTEIN"/>
    <property type="match status" value="1"/>
</dbReference>
<dbReference type="EMBL" id="CP007490">
    <property type="protein sequence ID" value="AIC47723.1"/>
    <property type="molecule type" value="Genomic_DNA"/>
</dbReference>
<keyword evidence="3 5" id="KW-1133">Transmembrane helix</keyword>
<keyword evidence="2 5" id="KW-0812">Transmembrane</keyword>
<evidence type="ECO:0000256" key="5">
    <source>
        <dbReference type="SAM" id="Phobius"/>
    </source>
</evidence>